<dbReference type="PANTHER" id="PTHR30461:SF23">
    <property type="entry name" value="DNA RECOMBINASE-RELATED"/>
    <property type="match status" value="1"/>
</dbReference>
<dbReference type="InterPro" id="IPR006119">
    <property type="entry name" value="Resolv_N"/>
</dbReference>
<dbReference type="Pfam" id="PF00239">
    <property type="entry name" value="Resolvase"/>
    <property type="match status" value="1"/>
</dbReference>
<comment type="caution">
    <text evidence="3">The sequence shown here is derived from an EMBL/GenBank/DDBJ whole genome shotgun (WGS) entry which is preliminary data.</text>
</comment>
<dbReference type="InterPro" id="IPR050639">
    <property type="entry name" value="SSR_resolvase"/>
</dbReference>
<dbReference type="InterPro" id="IPR036162">
    <property type="entry name" value="Resolvase-like_N_sf"/>
</dbReference>
<dbReference type="InterPro" id="IPR011109">
    <property type="entry name" value="DNA_bind_recombinase_dom"/>
</dbReference>
<dbReference type="OrthoDB" id="1094757at2"/>
<feature type="domain" description="Resolvase/invertase-type recombinase catalytic" evidence="1">
    <location>
        <begin position="37"/>
        <end position="187"/>
    </location>
</feature>
<gene>
    <name evidence="3" type="ORF">C823_05396</name>
</gene>
<dbReference type="GO" id="GO:0000150">
    <property type="term" value="F:DNA strand exchange activity"/>
    <property type="evidence" value="ECO:0007669"/>
    <property type="project" value="InterPro"/>
</dbReference>
<evidence type="ECO:0000313" key="4">
    <source>
        <dbReference type="Proteomes" id="UP000012589"/>
    </source>
</evidence>
<dbReference type="InterPro" id="IPR025827">
    <property type="entry name" value="Zn_ribbon_recom_dom"/>
</dbReference>
<dbReference type="AlphaFoldDB" id="N1ZUH4"/>
<dbReference type="SUPFAM" id="SSF53041">
    <property type="entry name" value="Resolvase-like"/>
    <property type="match status" value="1"/>
</dbReference>
<dbReference type="Pfam" id="PF13408">
    <property type="entry name" value="Zn_ribbon_recom"/>
    <property type="match status" value="1"/>
</dbReference>
<dbReference type="STRING" id="1235802.C823_05396"/>
<proteinExistence type="predicted"/>
<organism evidence="3 4">
    <name type="scientific">Eubacterium plexicaudatum ASF492</name>
    <dbReference type="NCBI Taxonomy" id="1235802"/>
    <lineage>
        <taxon>Bacteria</taxon>
        <taxon>Bacillati</taxon>
        <taxon>Bacillota</taxon>
        <taxon>Clostridia</taxon>
        <taxon>Eubacteriales</taxon>
        <taxon>Eubacteriaceae</taxon>
        <taxon>Eubacterium</taxon>
    </lineage>
</organism>
<protein>
    <recommendedName>
        <fullName evidence="5">Recombinase domain-containing protein</fullName>
    </recommendedName>
</protein>
<dbReference type="Pfam" id="PF07508">
    <property type="entry name" value="Recombinase"/>
    <property type="match status" value="1"/>
</dbReference>
<dbReference type="InterPro" id="IPR038109">
    <property type="entry name" value="DNA_bind_recomb_sf"/>
</dbReference>
<dbReference type="PATRIC" id="fig|1235802.3.peg.5695"/>
<dbReference type="Proteomes" id="UP000012589">
    <property type="component" value="Unassembled WGS sequence"/>
</dbReference>
<evidence type="ECO:0000259" key="2">
    <source>
        <dbReference type="PROSITE" id="PS51737"/>
    </source>
</evidence>
<dbReference type="HOGENOM" id="CLU_010686_18_2_9"/>
<keyword evidence="4" id="KW-1185">Reference proteome</keyword>
<sequence length="570" mass="65937">MARKSRKTDFVNAGTTAADAASVKAEHEAEVKRPVYRAGLYVRLSFESGANRERNTIETQMELLKKFVDQTTDIVVEKEYFDISKTGTDFERSGFDEMMQDVRSSRINCIIVKDLSRLGRNYVEAGNYIERVFPFFEVRFIAVTDGYDSEQGEAGLAVCMSNIFNEYYSRDLGKKIKAAARSNWAKGRCVAGNLAYGLKRNPADRYQIIHDEETAPNVVRMFEMFLDGATYAEIASTFNREGLLNPRAYKRFKSTGQIPDTFDIRWQTNSIPKFLSNRYYAGDSVHGQHTNDSFREKHQQREPEENWIIVEDTHEPIVSKEIFEKAQQEMERRKAENKAAKSPGKYSVSDRNFFGKKIVCADCGKTMYLQRSGPDKAAFNCGSHMLKKQCSSHRVHDTDVYDKVLKIIHTHMNVYLDKVAMIRRLNARQESINRYDVIGKEIRKCHKELDSLAANKERLYEDYVSHIIDAEQYEAFKEQDGAKERSLRARIAELSEYRAGYSINFQTDKEWEKVIDAYRDKRKLTKKMVDAFVEKIEVGADRRLTVHLYYDDMLEKLAAYAKEREAGNEK</sequence>
<dbReference type="eggNOG" id="COG1961">
    <property type="taxonomic scope" value="Bacteria"/>
</dbReference>
<evidence type="ECO:0000313" key="3">
    <source>
        <dbReference type="EMBL" id="EMZ19571.1"/>
    </source>
</evidence>
<dbReference type="PROSITE" id="PS51736">
    <property type="entry name" value="RECOMBINASES_3"/>
    <property type="match status" value="1"/>
</dbReference>
<dbReference type="GO" id="GO:0003677">
    <property type="term" value="F:DNA binding"/>
    <property type="evidence" value="ECO:0007669"/>
    <property type="project" value="InterPro"/>
</dbReference>
<evidence type="ECO:0008006" key="5">
    <source>
        <dbReference type="Google" id="ProtNLM"/>
    </source>
</evidence>
<evidence type="ECO:0000259" key="1">
    <source>
        <dbReference type="PROSITE" id="PS51736"/>
    </source>
</evidence>
<dbReference type="SMART" id="SM00857">
    <property type="entry name" value="Resolvase"/>
    <property type="match status" value="1"/>
</dbReference>
<dbReference type="PANTHER" id="PTHR30461">
    <property type="entry name" value="DNA-INVERTASE FROM LAMBDOID PROPHAGE"/>
    <property type="match status" value="1"/>
</dbReference>
<name>N1ZUH4_9FIRM</name>
<feature type="domain" description="Recombinase" evidence="2">
    <location>
        <begin position="195"/>
        <end position="336"/>
    </location>
</feature>
<dbReference type="Gene3D" id="3.40.50.1390">
    <property type="entry name" value="Resolvase, N-terminal catalytic domain"/>
    <property type="match status" value="1"/>
</dbReference>
<reference evidence="3 4" key="1">
    <citation type="journal article" date="2014" name="Genome Announc.">
        <title>Draft genome sequences of the altered schaedler flora, a defined bacterial community from gnotobiotic mice.</title>
        <authorList>
            <person name="Wannemuehler M.J."/>
            <person name="Overstreet A.M."/>
            <person name="Ward D.V."/>
            <person name="Phillips G.J."/>
        </authorList>
    </citation>
    <scope>NUCLEOTIDE SEQUENCE [LARGE SCALE GENOMIC DNA]</scope>
    <source>
        <strain evidence="3 4">ASF492</strain>
    </source>
</reference>
<dbReference type="EMBL" id="AQFT01000160">
    <property type="protein sequence ID" value="EMZ19571.1"/>
    <property type="molecule type" value="Genomic_DNA"/>
</dbReference>
<dbReference type="PROSITE" id="PS51737">
    <property type="entry name" value="RECOMBINASE_DNA_BIND"/>
    <property type="match status" value="1"/>
</dbReference>
<accession>N1ZUH4</accession>
<dbReference type="Gene3D" id="3.90.1750.20">
    <property type="entry name" value="Putative Large Serine Recombinase, Chain B, Domain 2"/>
    <property type="match status" value="1"/>
</dbReference>